<feature type="compositionally biased region" description="Basic residues" evidence="1">
    <location>
        <begin position="205"/>
        <end position="216"/>
    </location>
</feature>
<accession>A0A445MM27</accession>
<feature type="region of interest" description="Disordered" evidence="1">
    <location>
        <begin position="96"/>
        <end position="129"/>
    </location>
</feature>
<organism evidence="2">
    <name type="scientific">Ensete ventricosum</name>
    <name type="common">Abyssinian banana</name>
    <name type="synonym">Musa ensete</name>
    <dbReference type="NCBI Taxonomy" id="4639"/>
    <lineage>
        <taxon>Eukaryota</taxon>
        <taxon>Viridiplantae</taxon>
        <taxon>Streptophyta</taxon>
        <taxon>Embryophyta</taxon>
        <taxon>Tracheophyta</taxon>
        <taxon>Spermatophyta</taxon>
        <taxon>Magnoliopsida</taxon>
        <taxon>Liliopsida</taxon>
        <taxon>Zingiberales</taxon>
        <taxon>Musaceae</taxon>
        <taxon>Ensete</taxon>
    </lineage>
</organism>
<gene>
    <name evidence="2" type="ORF">BHM03_00054006</name>
</gene>
<sequence>MVDFSLNRPLAVDFSLQSVANDQNRPPTVDFWRNHPVADSPRTGNLTDRYVPPVPSGTGRNCKPWFKLQTKVFRFELYRAVHTDVTGYRYADRPLPGGTVETGVSPQEQGDTSSPCAGRGNASSSSERTRRCLFSPYKNKASPCSLAASFSREMKFHSMFAILTCTARYGRYILIRQVAGTRTASYQAIISAVGGLFREKSSRLREKKGRRRRRGRGKEEKRRGEEESVILARTPSPPSPAHHRRASALARFFSRAWRKNFSRAGRKIISDIGPFSFLF</sequence>
<name>A0A445MM27_ENSVE</name>
<evidence type="ECO:0000313" key="2">
    <source>
        <dbReference type="EMBL" id="RZR75290.1"/>
    </source>
</evidence>
<feature type="compositionally biased region" description="Basic and acidic residues" evidence="1">
    <location>
        <begin position="217"/>
        <end position="226"/>
    </location>
</feature>
<feature type="compositionally biased region" description="Polar residues" evidence="1">
    <location>
        <begin position="102"/>
        <end position="126"/>
    </location>
</feature>
<proteinExistence type="predicted"/>
<reference evidence="2" key="1">
    <citation type="journal article" date="2018" name="Data Brief">
        <title>Genome sequence data from 17 accessions of Ensete ventricosum, a staple food crop for millions in Ethiopia.</title>
        <authorList>
            <person name="Yemataw Z."/>
            <person name="Muzemil S."/>
            <person name="Ambachew D."/>
            <person name="Tripathi L."/>
            <person name="Tesfaye K."/>
            <person name="Chala A."/>
            <person name="Farbos A."/>
            <person name="O'Neill P."/>
            <person name="Moore K."/>
            <person name="Grant M."/>
            <person name="Studholme D.J."/>
        </authorList>
    </citation>
    <scope>NUCLEOTIDE SEQUENCE [LARGE SCALE GENOMIC DNA]</scope>
    <source>
        <tissue evidence="2">Leaf</tissue>
    </source>
</reference>
<feature type="region of interest" description="Disordered" evidence="1">
    <location>
        <begin position="203"/>
        <end position="244"/>
    </location>
</feature>
<evidence type="ECO:0000256" key="1">
    <source>
        <dbReference type="SAM" id="MobiDB-lite"/>
    </source>
</evidence>
<dbReference type="AlphaFoldDB" id="A0A445MM27"/>
<dbReference type="EMBL" id="KV876681">
    <property type="protein sequence ID" value="RZR75290.1"/>
    <property type="molecule type" value="Genomic_DNA"/>
</dbReference>
<protein>
    <submittedName>
        <fullName evidence="2">Uncharacterized protein</fullName>
    </submittedName>
</protein>
<dbReference type="Proteomes" id="UP000290560">
    <property type="component" value="Unassembled WGS sequence"/>
</dbReference>